<dbReference type="InterPro" id="IPR035168">
    <property type="entry name" value="DUF5317"/>
</dbReference>
<keyword evidence="1" id="KW-0812">Transmembrane</keyword>
<gene>
    <name evidence="2" type="ORF">S06H3_03154</name>
</gene>
<comment type="caution">
    <text evidence="2">The sequence shown here is derived from an EMBL/GenBank/DDBJ whole genome shotgun (WGS) entry which is preliminary data.</text>
</comment>
<name>X1JAE2_9ZZZZ</name>
<evidence type="ECO:0000256" key="1">
    <source>
        <dbReference type="SAM" id="Phobius"/>
    </source>
</evidence>
<protein>
    <submittedName>
        <fullName evidence="2">Uncharacterized protein</fullName>
    </submittedName>
</protein>
<evidence type="ECO:0000313" key="2">
    <source>
        <dbReference type="EMBL" id="GAH90942.1"/>
    </source>
</evidence>
<dbReference type="AlphaFoldDB" id="X1JAE2"/>
<organism evidence="2">
    <name type="scientific">marine sediment metagenome</name>
    <dbReference type="NCBI Taxonomy" id="412755"/>
    <lineage>
        <taxon>unclassified sequences</taxon>
        <taxon>metagenomes</taxon>
        <taxon>ecological metagenomes</taxon>
    </lineage>
</organism>
<keyword evidence="1" id="KW-1133">Transmembrane helix</keyword>
<feature type="transmembrane region" description="Helical" evidence="1">
    <location>
        <begin position="63"/>
        <end position="86"/>
    </location>
</feature>
<proteinExistence type="predicted"/>
<keyword evidence="1" id="KW-0472">Membrane</keyword>
<reference evidence="2" key="1">
    <citation type="journal article" date="2014" name="Front. Microbiol.">
        <title>High frequency of phylogenetically diverse reductive dehalogenase-homologous genes in deep subseafloor sedimentary metagenomes.</title>
        <authorList>
            <person name="Kawai M."/>
            <person name="Futagami T."/>
            <person name="Toyoda A."/>
            <person name="Takaki Y."/>
            <person name="Nishi S."/>
            <person name="Hori S."/>
            <person name="Arai W."/>
            <person name="Tsubouchi T."/>
            <person name="Morono Y."/>
            <person name="Uchiyama I."/>
            <person name="Ito T."/>
            <person name="Fujiyama A."/>
            <person name="Inagaki F."/>
            <person name="Takami H."/>
        </authorList>
    </citation>
    <scope>NUCLEOTIDE SEQUENCE</scope>
    <source>
        <strain evidence="2">Expedition CK06-06</strain>
    </source>
</reference>
<dbReference type="Pfam" id="PF17248">
    <property type="entry name" value="DUF5317"/>
    <property type="match status" value="1"/>
</dbReference>
<dbReference type="EMBL" id="BARV01000997">
    <property type="protein sequence ID" value="GAH90942.1"/>
    <property type="molecule type" value="Genomic_DNA"/>
</dbReference>
<sequence>MNLLAIAVNGGYMPSSQAALSRAGSHGVVTHLLEEGVYGNVILMSETTRLNVLGDFLYLPEGIPLAAAFSIGDLIIALGLVWLIMWGMKSHV</sequence>
<accession>X1JAE2</accession>